<dbReference type="Proteomes" id="UP000507470">
    <property type="component" value="Unassembled WGS sequence"/>
</dbReference>
<dbReference type="Gene3D" id="1.10.630.10">
    <property type="entry name" value="Cytochrome P450"/>
    <property type="match status" value="1"/>
</dbReference>
<reference evidence="1 2" key="1">
    <citation type="submission" date="2020-06" db="EMBL/GenBank/DDBJ databases">
        <authorList>
            <person name="Li R."/>
            <person name="Bekaert M."/>
        </authorList>
    </citation>
    <scope>NUCLEOTIDE SEQUENCE [LARGE SCALE GENOMIC DNA]</scope>
    <source>
        <strain evidence="2">wild</strain>
    </source>
</reference>
<organism evidence="1 2">
    <name type="scientific">Mytilus coruscus</name>
    <name type="common">Sea mussel</name>
    <dbReference type="NCBI Taxonomy" id="42192"/>
    <lineage>
        <taxon>Eukaryota</taxon>
        <taxon>Metazoa</taxon>
        <taxon>Spiralia</taxon>
        <taxon>Lophotrochozoa</taxon>
        <taxon>Mollusca</taxon>
        <taxon>Bivalvia</taxon>
        <taxon>Autobranchia</taxon>
        <taxon>Pteriomorphia</taxon>
        <taxon>Mytilida</taxon>
        <taxon>Mytiloidea</taxon>
        <taxon>Mytilidae</taxon>
        <taxon>Mytilinae</taxon>
        <taxon>Mytilus</taxon>
    </lineage>
</organism>
<dbReference type="GO" id="GO:0020037">
    <property type="term" value="F:heme binding"/>
    <property type="evidence" value="ECO:0007669"/>
    <property type="project" value="InterPro"/>
</dbReference>
<dbReference type="InterPro" id="IPR036396">
    <property type="entry name" value="Cyt_P450_sf"/>
</dbReference>
<accession>A0A6J8BRI7</accession>
<keyword evidence="2" id="KW-1185">Reference proteome</keyword>
<dbReference type="EMBL" id="CACVKT020003885">
    <property type="protein sequence ID" value="CAC5386578.1"/>
    <property type="molecule type" value="Genomic_DNA"/>
</dbReference>
<evidence type="ECO:0000313" key="2">
    <source>
        <dbReference type="Proteomes" id="UP000507470"/>
    </source>
</evidence>
<name>A0A6J8BRI7_MYTCO</name>
<dbReference type="GO" id="GO:0016705">
    <property type="term" value="F:oxidoreductase activity, acting on paired donors, with incorporation or reduction of molecular oxygen"/>
    <property type="evidence" value="ECO:0007669"/>
    <property type="project" value="InterPro"/>
</dbReference>
<evidence type="ECO:0000313" key="1">
    <source>
        <dbReference type="EMBL" id="CAC5386578.1"/>
    </source>
</evidence>
<protein>
    <submittedName>
        <fullName evidence="1">Uncharacterized protein</fullName>
    </submittedName>
</protein>
<dbReference type="GO" id="GO:0004497">
    <property type="term" value="F:monooxygenase activity"/>
    <property type="evidence" value="ECO:0007669"/>
    <property type="project" value="InterPro"/>
</dbReference>
<proteinExistence type="predicted"/>
<dbReference type="AlphaFoldDB" id="A0A6J8BRI7"/>
<gene>
    <name evidence="1" type="ORF">MCOR_21997</name>
</gene>
<dbReference type="GO" id="GO:0005506">
    <property type="term" value="F:iron ion binding"/>
    <property type="evidence" value="ECO:0007669"/>
    <property type="project" value="InterPro"/>
</dbReference>
<sequence length="327" mass="38298">MSNRKRSLRKRDKKKRLIKYKSKLCIHNNNKGHLKRTKNFHENVKKALHYIEVFSQENLTNYEILVLAKGLKCIPSPDVKYIKQKLLLDFDELGRKMRCKYHFSDKSNTDSNHPFRVKSGFKPALANNTIENYLFATKMEICRLKINKVRYNLSKHERAALKTLRSNNNIIIKKADKNSSTVVLDKSLYIKQTLNFLNNSSSYPCYSIGGYCTSRRCRIEYYSNPEDDITSHPDCSYTQLCCQPYNGGYYVETAQNGHAWNTQRTFMNTALRSLGFGKKNMESKVLGETQHFRRVLSDLNEEPILSDIRSSLKYYLFHCIREKILLQ</sequence>
<dbReference type="OrthoDB" id="10425763at2759"/>